<keyword evidence="2" id="KW-0001">2Fe-2S</keyword>
<proteinExistence type="predicted"/>
<evidence type="ECO:0000259" key="8">
    <source>
        <dbReference type="PROSITE" id="PS51384"/>
    </source>
</evidence>
<evidence type="ECO:0000313" key="10">
    <source>
        <dbReference type="Proteomes" id="UP001596977"/>
    </source>
</evidence>
<dbReference type="Gene3D" id="3.40.50.80">
    <property type="entry name" value="Nucleotide-binding domain of ferredoxin-NADP reductase (FNR) module"/>
    <property type="match status" value="1"/>
</dbReference>
<dbReference type="PANTHER" id="PTHR47354">
    <property type="entry name" value="NADH OXIDOREDUCTASE HCR"/>
    <property type="match status" value="1"/>
</dbReference>
<dbReference type="InterPro" id="IPR039261">
    <property type="entry name" value="FNR_nucleotide-bd"/>
</dbReference>
<dbReference type="InterPro" id="IPR036010">
    <property type="entry name" value="2Fe-2S_ferredoxin-like_sf"/>
</dbReference>
<dbReference type="RefSeq" id="WP_264945695.1">
    <property type="nucleotide sequence ID" value="NZ_JAPDRA010000009.1"/>
</dbReference>
<keyword evidence="5" id="KW-0408">Iron</keyword>
<dbReference type="PROSITE" id="PS00197">
    <property type="entry name" value="2FE2S_FER_1"/>
    <property type="match status" value="1"/>
</dbReference>
<evidence type="ECO:0000256" key="3">
    <source>
        <dbReference type="ARBA" id="ARBA00022723"/>
    </source>
</evidence>
<keyword evidence="1" id="KW-0285">Flavoprotein</keyword>
<dbReference type="Pfam" id="PF00111">
    <property type="entry name" value="Fer2"/>
    <property type="match status" value="1"/>
</dbReference>
<evidence type="ECO:0000256" key="6">
    <source>
        <dbReference type="ARBA" id="ARBA00023014"/>
    </source>
</evidence>
<dbReference type="SUPFAM" id="SSF63380">
    <property type="entry name" value="Riboflavin synthase domain-like"/>
    <property type="match status" value="1"/>
</dbReference>
<evidence type="ECO:0000256" key="2">
    <source>
        <dbReference type="ARBA" id="ARBA00022714"/>
    </source>
</evidence>
<dbReference type="Gene3D" id="2.40.30.10">
    <property type="entry name" value="Translation factors"/>
    <property type="match status" value="1"/>
</dbReference>
<evidence type="ECO:0000256" key="1">
    <source>
        <dbReference type="ARBA" id="ARBA00022630"/>
    </source>
</evidence>
<reference evidence="10" key="1">
    <citation type="journal article" date="2019" name="Int. J. Syst. Evol. Microbiol.">
        <title>The Global Catalogue of Microorganisms (GCM) 10K type strain sequencing project: providing services to taxonomists for standard genome sequencing and annotation.</title>
        <authorList>
            <consortium name="The Broad Institute Genomics Platform"/>
            <consortium name="The Broad Institute Genome Sequencing Center for Infectious Disease"/>
            <person name="Wu L."/>
            <person name="Ma J."/>
        </authorList>
    </citation>
    <scope>NUCLEOTIDE SEQUENCE [LARGE SCALE GENOMIC DNA]</scope>
    <source>
        <strain evidence="10">CCUG 62982</strain>
    </source>
</reference>
<dbReference type="CDD" id="cd00207">
    <property type="entry name" value="fer2"/>
    <property type="match status" value="1"/>
</dbReference>
<dbReference type="SUPFAM" id="SSF54292">
    <property type="entry name" value="2Fe-2S ferredoxin-like"/>
    <property type="match status" value="1"/>
</dbReference>
<name>A0ABW3HA50_9SPHN</name>
<evidence type="ECO:0000313" key="9">
    <source>
        <dbReference type="EMBL" id="MFD0947924.1"/>
    </source>
</evidence>
<feature type="domain" description="FAD-binding FR-type" evidence="8">
    <location>
        <begin position="3"/>
        <end position="105"/>
    </location>
</feature>
<dbReference type="EMBL" id="JBHTJG010000009">
    <property type="protein sequence ID" value="MFD0947924.1"/>
    <property type="molecule type" value="Genomic_DNA"/>
</dbReference>
<dbReference type="PROSITE" id="PS51384">
    <property type="entry name" value="FAD_FR"/>
    <property type="match status" value="1"/>
</dbReference>
<accession>A0ABW3HA50</accession>
<evidence type="ECO:0000256" key="5">
    <source>
        <dbReference type="ARBA" id="ARBA00023004"/>
    </source>
</evidence>
<comment type="caution">
    <text evidence="9">The sequence shown here is derived from an EMBL/GenBank/DDBJ whole genome shotgun (WGS) entry which is preliminary data.</text>
</comment>
<organism evidence="9 10">
    <name type="scientific">Sphingomonas canadensis</name>
    <dbReference type="NCBI Taxonomy" id="1219257"/>
    <lineage>
        <taxon>Bacteria</taxon>
        <taxon>Pseudomonadati</taxon>
        <taxon>Pseudomonadota</taxon>
        <taxon>Alphaproteobacteria</taxon>
        <taxon>Sphingomonadales</taxon>
        <taxon>Sphingomonadaceae</taxon>
        <taxon>Sphingomonas</taxon>
    </lineage>
</organism>
<dbReference type="InterPro" id="IPR050415">
    <property type="entry name" value="MRET"/>
</dbReference>
<dbReference type="CDD" id="cd06185">
    <property type="entry name" value="PDR_like"/>
    <property type="match status" value="1"/>
</dbReference>
<dbReference type="Gene3D" id="3.10.20.30">
    <property type="match status" value="1"/>
</dbReference>
<keyword evidence="4" id="KW-0560">Oxidoreductase</keyword>
<gene>
    <name evidence="9" type="ORF">ACFQ1E_16395</name>
</gene>
<protein>
    <submittedName>
        <fullName evidence="9">PDR/VanB family oxidoreductase</fullName>
    </submittedName>
</protein>
<evidence type="ECO:0000259" key="7">
    <source>
        <dbReference type="PROSITE" id="PS51085"/>
    </source>
</evidence>
<dbReference type="Proteomes" id="UP001596977">
    <property type="component" value="Unassembled WGS sequence"/>
</dbReference>
<evidence type="ECO:0000256" key="4">
    <source>
        <dbReference type="ARBA" id="ARBA00023002"/>
    </source>
</evidence>
<dbReference type="PROSITE" id="PS51085">
    <property type="entry name" value="2FE2S_FER_2"/>
    <property type="match status" value="1"/>
</dbReference>
<keyword evidence="10" id="KW-1185">Reference proteome</keyword>
<dbReference type="InterPro" id="IPR017938">
    <property type="entry name" value="Riboflavin_synthase-like_b-brl"/>
</dbReference>
<dbReference type="PRINTS" id="PR00409">
    <property type="entry name" value="PHDIOXRDTASE"/>
</dbReference>
<dbReference type="InterPro" id="IPR001041">
    <property type="entry name" value="2Fe-2S_ferredoxin-type"/>
</dbReference>
<dbReference type="InterPro" id="IPR017927">
    <property type="entry name" value="FAD-bd_FR_type"/>
</dbReference>
<sequence length="318" mass="33999">MQRPWLELRIISRRIEAQDIVALTLAAPDGSALPAFSAGSHIDVEVSPGLIRQYSLCNDPAGSSHYEIAVLRDPASRGGSIAIQEGFGEGDTIRVSEPRNHFPLQPVRGKALLMAGGIGVTPLLCMAERLSATGADFALHYCARTPARTAFRDRIAASRFADRVRYHFDDGPDGQRLDPAALFANCGEADVYVCGPAGFIDWICSAATAAGIAQDRVHREYFSAVPAEPVPGGDLPFRLRIASSGETIEVAADESAAAALARHGIELPISCEQGICGTCITRVIEGEPDHRDMLMLDGNSEFTPCCSRALTPELVIDL</sequence>
<dbReference type="InterPro" id="IPR006058">
    <property type="entry name" value="2Fe2S_fd_BS"/>
</dbReference>
<dbReference type="PANTHER" id="PTHR47354:SF1">
    <property type="entry name" value="CARNITINE MONOOXYGENASE REDUCTASE SUBUNIT"/>
    <property type="match status" value="1"/>
</dbReference>
<feature type="domain" description="2Fe-2S ferredoxin-type" evidence="7">
    <location>
        <begin position="237"/>
        <end position="318"/>
    </location>
</feature>
<keyword evidence="3" id="KW-0479">Metal-binding</keyword>
<dbReference type="InterPro" id="IPR012675">
    <property type="entry name" value="Beta-grasp_dom_sf"/>
</dbReference>
<dbReference type="SUPFAM" id="SSF52343">
    <property type="entry name" value="Ferredoxin reductase-like, C-terminal NADP-linked domain"/>
    <property type="match status" value="1"/>
</dbReference>
<keyword evidence="6" id="KW-0411">Iron-sulfur</keyword>